<dbReference type="EMBL" id="BFAD01000010">
    <property type="protein sequence ID" value="GBE87146.1"/>
    <property type="molecule type" value="Genomic_DNA"/>
</dbReference>
<evidence type="ECO:0000256" key="1">
    <source>
        <dbReference type="ARBA" id="ARBA00008511"/>
    </source>
</evidence>
<evidence type="ECO:0000313" key="4">
    <source>
        <dbReference type="Proteomes" id="UP000287166"/>
    </source>
</evidence>
<feature type="domain" description="PIH1 N-terminal" evidence="2">
    <location>
        <begin position="54"/>
        <end position="181"/>
    </location>
</feature>
<dbReference type="GO" id="GO:1990904">
    <property type="term" value="C:ribonucleoprotein complex"/>
    <property type="evidence" value="ECO:0007669"/>
    <property type="project" value="TreeGrafter"/>
</dbReference>
<dbReference type="STRING" id="139825.A0A401GY52"/>
<proteinExistence type="inferred from homology"/>
<comment type="similarity">
    <text evidence="1">Belongs to the PIH1 family.</text>
</comment>
<dbReference type="InParanoid" id="A0A401GY52"/>
<dbReference type="AlphaFoldDB" id="A0A401GY52"/>
<dbReference type="PANTHER" id="PTHR22997:SF0">
    <property type="entry name" value="PIH1 DOMAIN-CONTAINING PROTEIN 1"/>
    <property type="match status" value="1"/>
</dbReference>
<sequence length="331" mass="35558">MAPPATTVRTTLTPTPGFCIKTLALEPALVRLAPPPSAPGTLDVPAPHTLRVPKGIKIFVNVAYAAGVPPPPPGSADAIRRAVAGDDFPDSRRAEGADGAWFVPVVVSEPREERDKAGRPAVVFDCVYNDGLRARATDAAFKTFLIELAFQRIEAQSGVPLSRQIGTPNIAFKGTPAPRSVLVPAALAPRRALVEELPASVKPPAQRERQIVAEEEEEVVATEGVPPALDWTREGGQVRIALKVPRLTRADLAHTTLDLEARRVRLRSPVYALDLDLDRPDAELRANGEGGKGMDDAAVERVLALKRVRDLDVEGARAEWRVAEGVLLLRA</sequence>
<accession>A0A401GY52</accession>
<dbReference type="InterPro" id="IPR012981">
    <property type="entry name" value="PIH1_N"/>
</dbReference>
<evidence type="ECO:0000313" key="3">
    <source>
        <dbReference type="EMBL" id="GBE87146.1"/>
    </source>
</evidence>
<keyword evidence="4" id="KW-1185">Reference proteome</keyword>
<dbReference type="GeneID" id="38784063"/>
<reference evidence="3 4" key="1">
    <citation type="journal article" date="2018" name="Sci. Rep.">
        <title>Genome sequence of the cauliflower mushroom Sparassis crispa (Hanabiratake) and its association with beneficial usage.</title>
        <authorList>
            <person name="Kiyama R."/>
            <person name="Furutani Y."/>
            <person name="Kawaguchi K."/>
            <person name="Nakanishi T."/>
        </authorList>
    </citation>
    <scope>NUCLEOTIDE SEQUENCE [LARGE SCALE GENOMIC DNA]</scope>
</reference>
<evidence type="ECO:0000259" key="2">
    <source>
        <dbReference type="Pfam" id="PF08190"/>
    </source>
</evidence>
<dbReference type="OrthoDB" id="5135119at2759"/>
<name>A0A401GY52_9APHY</name>
<comment type="caution">
    <text evidence="3">The sequence shown here is derived from an EMBL/GenBank/DDBJ whole genome shotgun (WGS) entry which is preliminary data.</text>
</comment>
<dbReference type="InterPro" id="IPR050734">
    <property type="entry name" value="PIH1/Kintoun_subfamily"/>
</dbReference>
<dbReference type="GO" id="GO:0006364">
    <property type="term" value="P:rRNA processing"/>
    <property type="evidence" value="ECO:0007669"/>
    <property type="project" value="TreeGrafter"/>
</dbReference>
<dbReference type="Pfam" id="PF08190">
    <property type="entry name" value="PIH1"/>
    <property type="match status" value="1"/>
</dbReference>
<dbReference type="GO" id="GO:0097255">
    <property type="term" value="C:R2TP complex"/>
    <property type="evidence" value="ECO:0007669"/>
    <property type="project" value="TreeGrafter"/>
</dbReference>
<dbReference type="GO" id="GO:0000492">
    <property type="term" value="P:box C/D snoRNP assembly"/>
    <property type="evidence" value="ECO:0007669"/>
    <property type="project" value="TreeGrafter"/>
</dbReference>
<protein>
    <recommendedName>
        <fullName evidence="2">PIH1 N-terminal domain-containing protein</fullName>
    </recommendedName>
</protein>
<organism evidence="3 4">
    <name type="scientific">Sparassis crispa</name>
    <dbReference type="NCBI Taxonomy" id="139825"/>
    <lineage>
        <taxon>Eukaryota</taxon>
        <taxon>Fungi</taxon>
        <taxon>Dikarya</taxon>
        <taxon>Basidiomycota</taxon>
        <taxon>Agaricomycotina</taxon>
        <taxon>Agaricomycetes</taxon>
        <taxon>Polyporales</taxon>
        <taxon>Sparassidaceae</taxon>
        <taxon>Sparassis</taxon>
    </lineage>
</organism>
<dbReference type="PANTHER" id="PTHR22997">
    <property type="entry name" value="PIH1 DOMAIN-CONTAINING PROTEIN 1"/>
    <property type="match status" value="1"/>
</dbReference>
<dbReference type="RefSeq" id="XP_027618059.1">
    <property type="nucleotide sequence ID" value="XM_027762258.1"/>
</dbReference>
<dbReference type="Proteomes" id="UP000287166">
    <property type="component" value="Unassembled WGS sequence"/>
</dbReference>
<dbReference type="GO" id="GO:0005737">
    <property type="term" value="C:cytoplasm"/>
    <property type="evidence" value="ECO:0007669"/>
    <property type="project" value="TreeGrafter"/>
</dbReference>
<gene>
    <name evidence="3" type="ORF">SCP_1003930</name>
</gene>